<proteinExistence type="predicted"/>
<gene>
    <name evidence="1" type="ORF">HNP55_002882</name>
</gene>
<name>A0A840L8E0_9BURK</name>
<protein>
    <submittedName>
        <fullName evidence="1">Uncharacterized protein</fullName>
    </submittedName>
</protein>
<dbReference type="AlphaFoldDB" id="A0A840L8E0"/>
<reference evidence="1 2" key="1">
    <citation type="submission" date="2020-08" db="EMBL/GenBank/DDBJ databases">
        <title>Functional genomics of gut bacteria from endangered species of beetles.</title>
        <authorList>
            <person name="Carlos-Shanley C."/>
        </authorList>
    </citation>
    <scope>NUCLEOTIDE SEQUENCE [LARGE SCALE GENOMIC DNA]</scope>
    <source>
        <strain evidence="1 2">S00239</strain>
    </source>
</reference>
<evidence type="ECO:0000313" key="1">
    <source>
        <dbReference type="EMBL" id="MBB4844346.1"/>
    </source>
</evidence>
<dbReference type="Proteomes" id="UP000562027">
    <property type="component" value="Unassembled WGS sequence"/>
</dbReference>
<keyword evidence="2" id="KW-1185">Reference proteome</keyword>
<sequence length="78" mass="8759">MLLDPRLLERITPDDREALVEVAHFLRKAEHAWNRIDGGKQCELNAQHHDGGSLALCLRRAMQAADELIEASEGADNR</sequence>
<organism evidence="1 2">
    <name type="scientific">Roseateles oligotrophus</name>
    <dbReference type="NCBI Taxonomy" id="1769250"/>
    <lineage>
        <taxon>Bacteria</taxon>
        <taxon>Pseudomonadati</taxon>
        <taxon>Pseudomonadota</taxon>
        <taxon>Betaproteobacteria</taxon>
        <taxon>Burkholderiales</taxon>
        <taxon>Sphaerotilaceae</taxon>
        <taxon>Roseateles</taxon>
    </lineage>
</organism>
<evidence type="ECO:0000313" key="2">
    <source>
        <dbReference type="Proteomes" id="UP000562027"/>
    </source>
</evidence>
<accession>A0A840L8E0</accession>
<comment type="caution">
    <text evidence="1">The sequence shown here is derived from an EMBL/GenBank/DDBJ whole genome shotgun (WGS) entry which is preliminary data.</text>
</comment>
<dbReference type="EMBL" id="JACHLP010000005">
    <property type="protein sequence ID" value="MBB4844346.1"/>
    <property type="molecule type" value="Genomic_DNA"/>
</dbReference>
<dbReference type="RefSeq" id="WP_004355133.1">
    <property type="nucleotide sequence ID" value="NZ_JACHLP010000005.1"/>
</dbReference>